<comment type="caution">
    <text evidence="2">The sequence shown here is derived from an EMBL/GenBank/DDBJ whole genome shotgun (WGS) entry which is preliminary data.</text>
</comment>
<evidence type="ECO:0000313" key="2">
    <source>
        <dbReference type="EMBL" id="OGG02515.1"/>
    </source>
</evidence>
<dbReference type="EMBL" id="MFJD01000007">
    <property type="protein sequence ID" value="OGG02515.1"/>
    <property type="molecule type" value="Genomic_DNA"/>
</dbReference>
<gene>
    <name evidence="2" type="ORF">A2Z33_01820</name>
</gene>
<dbReference type="Proteomes" id="UP000178448">
    <property type="component" value="Unassembled WGS sequence"/>
</dbReference>
<name>A0A1F5YQY7_9BACT</name>
<reference evidence="2 3" key="1">
    <citation type="journal article" date="2016" name="Nat. Commun.">
        <title>Thousands of microbial genomes shed light on interconnected biogeochemical processes in an aquifer system.</title>
        <authorList>
            <person name="Anantharaman K."/>
            <person name="Brown C.T."/>
            <person name="Hug L.A."/>
            <person name="Sharon I."/>
            <person name="Castelle C.J."/>
            <person name="Probst A.J."/>
            <person name="Thomas B.C."/>
            <person name="Singh A."/>
            <person name="Wilkins M.J."/>
            <person name="Karaoz U."/>
            <person name="Brodie E.L."/>
            <person name="Williams K.H."/>
            <person name="Hubbard S.S."/>
            <person name="Banfield J.F."/>
        </authorList>
    </citation>
    <scope>NUCLEOTIDE SEQUENCE [LARGE SCALE GENOMIC DNA]</scope>
</reference>
<accession>A0A1F5YQY7</accession>
<organism evidence="2 3">
    <name type="scientific">Candidatus Gottesmanbacteria bacterium RBG_16_52_11</name>
    <dbReference type="NCBI Taxonomy" id="1798374"/>
    <lineage>
        <taxon>Bacteria</taxon>
        <taxon>Candidatus Gottesmaniibacteriota</taxon>
    </lineage>
</organism>
<dbReference type="AlphaFoldDB" id="A0A1F5YQY7"/>
<feature type="compositionally biased region" description="Basic and acidic residues" evidence="1">
    <location>
        <begin position="1"/>
        <end position="22"/>
    </location>
</feature>
<sequence length="90" mass="10540">MKQPESHRDAQIPDSPWQEKLRTYSPGLRAPDPDFIDLYLWLRSQGVDEETSQSRAKYLATWVKGQVILESNAPAPRRWRMHHAAGHREF</sequence>
<evidence type="ECO:0000256" key="1">
    <source>
        <dbReference type="SAM" id="MobiDB-lite"/>
    </source>
</evidence>
<protein>
    <submittedName>
        <fullName evidence="2">Uncharacterized protein</fullName>
    </submittedName>
</protein>
<evidence type="ECO:0000313" key="3">
    <source>
        <dbReference type="Proteomes" id="UP000178448"/>
    </source>
</evidence>
<feature type="region of interest" description="Disordered" evidence="1">
    <location>
        <begin position="1"/>
        <end position="30"/>
    </location>
</feature>
<proteinExistence type="predicted"/>